<feature type="region of interest" description="Disordered" evidence="1">
    <location>
        <begin position="101"/>
        <end position="124"/>
    </location>
</feature>
<evidence type="ECO:0000256" key="1">
    <source>
        <dbReference type="SAM" id="MobiDB-lite"/>
    </source>
</evidence>
<name>A0A382TCJ1_9ZZZZ</name>
<dbReference type="AlphaFoldDB" id="A0A382TCJ1"/>
<keyword evidence="2" id="KW-1133">Transmembrane helix</keyword>
<protein>
    <submittedName>
        <fullName evidence="3">Uncharacterized protein</fullName>
    </submittedName>
</protein>
<accession>A0A382TCJ1</accession>
<keyword evidence="2" id="KW-0472">Membrane</keyword>
<organism evidence="3">
    <name type="scientific">marine metagenome</name>
    <dbReference type="NCBI Taxonomy" id="408172"/>
    <lineage>
        <taxon>unclassified sequences</taxon>
        <taxon>metagenomes</taxon>
        <taxon>ecological metagenomes</taxon>
    </lineage>
</organism>
<keyword evidence="2" id="KW-0812">Transmembrane</keyword>
<sequence>GYLTAYARLLGVAEDTVVTNTGAPHPTPGNLGSVVPVMDGSAWKSRRKRIPSDAKMRDRAYRRRSVLIGVCIVIAVLIAWWIGGLRPSAFEQLFSDMKNPKQGSASMRVTIPLDAPESKDQSND</sequence>
<evidence type="ECO:0000313" key="3">
    <source>
        <dbReference type="EMBL" id="SVD19743.1"/>
    </source>
</evidence>
<gene>
    <name evidence="3" type="ORF">METZ01_LOCUS372597</name>
</gene>
<feature type="non-terminal residue" evidence="3">
    <location>
        <position position="1"/>
    </location>
</feature>
<proteinExistence type="predicted"/>
<reference evidence="3" key="1">
    <citation type="submission" date="2018-05" db="EMBL/GenBank/DDBJ databases">
        <authorList>
            <person name="Lanie J.A."/>
            <person name="Ng W.-L."/>
            <person name="Kazmierczak K.M."/>
            <person name="Andrzejewski T.M."/>
            <person name="Davidsen T.M."/>
            <person name="Wayne K.J."/>
            <person name="Tettelin H."/>
            <person name="Glass J.I."/>
            <person name="Rusch D."/>
            <person name="Podicherti R."/>
            <person name="Tsui H.-C.T."/>
            <person name="Winkler M.E."/>
        </authorList>
    </citation>
    <scope>NUCLEOTIDE SEQUENCE</scope>
</reference>
<feature type="transmembrane region" description="Helical" evidence="2">
    <location>
        <begin position="65"/>
        <end position="83"/>
    </location>
</feature>
<evidence type="ECO:0000256" key="2">
    <source>
        <dbReference type="SAM" id="Phobius"/>
    </source>
</evidence>
<dbReference type="EMBL" id="UINC01135534">
    <property type="protein sequence ID" value="SVD19743.1"/>
    <property type="molecule type" value="Genomic_DNA"/>
</dbReference>